<evidence type="ECO:0000256" key="5">
    <source>
        <dbReference type="ARBA" id="ARBA00022833"/>
    </source>
</evidence>
<keyword evidence="5" id="KW-0862">Zinc</keyword>
<dbReference type="STRING" id="444157.Tneu_0530"/>
<dbReference type="SFLD" id="SFLDG01114">
    <property type="entry name" value="phosphomethylpyrimidine_syntha"/>
    <property type="match status" value="1"/>
</dbReference>
<dbReference type="InterPro" id="IPR038521">
    <property type="entry name" value="ThiC/Bza_core_dom"/>
</dbReference>
<evidence type="ECO:0000256" key="8">
    <source>
        <dbReference type="ARBA" id="ARBA00023239"/>
    </source>
</evidence>
<evidence type="ECO:0000256" key="6">
    <source>
        <dbReference type="ARBA" id="ARBA00023004"/>
    </source>
</evidence>
<dbReference type="Pfam" id="PF01964">
    <property type="entry name" value="ThiC_Rad_SAM"/>
    <property type="match status" value="1"/>
</dbReference>
<dbReference type="AlphaFoldDB" id="B1YCG0"/>
<dbReference type="SFLD" id="SFLDS00113">
    <property type="entry name" value="Radical_SAM_Phosphomethylpyrim"/>
    <property type="match status" value="1"/>
</dbReference>
<keyword evidence="4" id="KW-0479">Metal-binding</keyword>
<evidence type="ECO:0000256" key="9">
    <source>
        <dbReference type="NCBIfam" id="TIGR00190"/>
    </source>
</evidence>
<evidence type="ECO:0000256" key="1">
    <source>
        <dbReference type="ARBA" id="ARBA00001966"/>
    </source>
</evidence>
<dbReference type="NCBIfam" id="TIGR00190">
    <property type="entry name" value="thiC"/>
    <property type="match status" value="1"/>
</dbReference>
<organism evidence="10 11">
    <name type="scientific">Pyrobaculum neutrophilum (strain DSM 2338 / JCM 9278 / NBRC 100436 / V24Sta)</name>
    <name type="common">Thermoproteus neutrophilus</name>
    <dbReference type="NCBI Taxonomy" id="444157"/>
    <lineage>
        <taxon>Archaea</taxon>
        <taxon>Thermoproteota</taxon>
        <taxon>Thermoprotei</taxon>
        <taxon>Thermoproteales</taxon>
        <taxon>Thermoproteaceae</taxon>
        <taxon>Pyrobaculum</taxon>
    </lineage>
</organism>
<dbReference type="Proteomes" id="UP000001694">
    <property type="component" value="Chromosome"/>
</dbReference>
<keyword evidence="2" id="KW-0004">4Fe-4S</keyword>
<dbReference type="PANTHER" id="PTHR30557">
    <property type="entry name" value="THIAMINE BIOSYNTHESIS PROTEIN THIC"/>
    <property type="match status" value="1"/>
</dbReference>
<comment type="cofactor">
    <cofactor evidence="1">
        <name>[4Fe-4S] cluster</name>
        <dbReference type="ChEBI" id="CHEBI:49883"/>
    </cofactor>
</comment>
<reference evidence="10" key="1">
    <citation type="submission" date="2008-03" db="EMBL/GenBank/DDBJ databases">
        <title>Complete sequence of Thermoproteus neutrophilus V24Sta.</title>
        <authorList>
            <consortium name="US DOE Joint Genome Institute"/>
            <person name="Copeland A."/>
            <person name="Lucas S."/>
            <person name="Lapidus A."/>
            <person name="Glavina del Rio T."/>
            <person name="Dalin E."/>
            <person name="Tice H."/>
            <person name="Bruce D."/>
            <person name="Goodwin L."/>
            <person name="Pitluck S."/>
            <person name="Sims D."/>
            <person name="Brettin T."/>
            <person name="Detter J.C."/>
            <person name="Han C."/>
            <person name="Kuske C.R."/>
            <person name="Schmutz J."/>
            <person name="Larimer F."/>
            <person name="Land M."/>
            <person name="Hauser L."/>
            <person name="Kyrpides N."/>
            <person name="Mikhailova N."/>
            <person name="Biddle J.F."/>
            <person name="Zhang Z."/>
            <person name="Fitz-Gibbon S.T."/>
            <person name="Lowe T.M."/>
            <person name="Saltikov C."/>
            <person name="House C.H."/>
            <person name="Richardson P."/>
        </authorList>
    </citation>
    <scope>NUCLEOTIDE SEQUENCE [LARGE SCALE GENOMIC DNA]</scope>
    <source>
        <strain evidence="10">V24Sta</strain>
    </source>
</reference>
<keyword evidence="6" id="KW-0408">Iron</keyword>
<dbReference type="Gene3D" id="3.20.20.540">
    <property type="entry name" value="Radical SAM ThiC family, central domain"/>
    <property type="match status" value="1"/>
</dbReference>
<evidence type="ECO:0000256" key="4">
    <source>
        <dbReference type="ARBA" id="ARBA00022723"/>
    </source>
</evidence>
<accession>B1YCG0</accession>
<dbReference type="eggNOG" id="arCOG02741">
    <property type="taxonomic scope" value="Archaea"/>
</dbReference>
<dbReference type="GO" id="GO:0051539">
    <property type="term" value="F:4 iron, 4 sulfur cluster binding"/>
    <property type="evidence" value="ECO:0007669"/>
    <property type="project" value="UniProtKB-KW"/>
</dbReference>
<dbReference type="NCBIfam" id="NF009895">
    <property type="entry name" value="PRK13352.1"/>
    <property type="match status" value="1"/>
</dbReference>
<dbReference type="GO" id="GO:0070284">
    <property type="term" value="F:phosphomethylpyrimidine synthase activity"/>
    <property type="evidence" value="ECO:0007669"/>
    <property type="project" value="UniProtKB-EC"/>
</dbReference>
<evidence type="ECO:0000313" key="10">
    <source>
        <dbReference type="EMBL" id="ACB39473.1"/>
    </source>
</evidence>
<keyword evidence="3" id="KW-0949">S-adenosyl-L-methionine</keyword>
<evidence type="ECO:0000256" key="2">
    <source>
        <dbReference type="ARBA" id="ARBA00022485"/>
    </source>
</evidence>
<name>B1YCG0_PYRNV</name>
<dbReference type="GO" id="GO:0046872">
    <property type="term" value="F:metal ion binding"/>
    <property type="evidence" value="ECO:0007669"/>
    <property type="project" value="UniProtKB-KW"/>
</dbReference>
<keyword evidence="8" id="KW-0456">Lyase</keyword>
<dbReference type="KEGG" id="tne:Tneu_0530"/>
<keyword evidence="11" id="KW-1185">Reference proteome</keyword>
<evidence type="ECO:0000313" key="11">
    <source>
        <dbReference type="Proteomes" id="UP000001694"/>
    </source>
</evidence>
<keyword evidence="7" id="KW-0411">Iron-sulfur</keyword>
<dbReference type="HOGENOM" id="CLU_013181_2_2_2"/>
<gene>
    <name evidence="10" type="ordered locus">Tneu_0530</name>
</gene>
<dbReference type="GO" id="GO:0009228">
    <property type="term" value="P:thiamine biosynthetic process"/>
    <property type="evidence" value="ECO:0007669"/>
    <property type="project" value="UniProtKB-UniRule"/>
</dbReference>
<evidence type="ECO:0000256" key="7">
    <source>
        <dbReference type="ARBA" id="ARBA00023014"/>
    </source>
</evidence>
<dbReference type="SFLD" id="SFLDF00407">
    <property type="entry name" value="phosphomethylpyrimidine_syntha"/>
    <property type="match status" value="1"/>
</dbReference>
<dbReference type="InterPro" id="IPR002817">
    <property type="entry name" value="ThiC/BzaA/B"/>
</dbReference>
<sequence>MWKTFLYGIDQLFMAKTLIQQAREGRAPPELERVAKAEDVSVAKLRDRLARGQAVVLTNAKSPPRRLTGVGKGLHTKVNVNLGTSSEVVDLGAELKKVEVANRWGDTLMDLSVGGDLDAVRRAVLSKAEIPVGTVPIYQAFIEAFEKRGGGAYMTEDHLFEVVERQLKDGVSFMTIHAAVTRDLALKVLKSDRVIPVVSRGGDMVIGWMLYNESENPYLKNWDYLLELFAEYDATISIGDALRPGAIADAHDEFQIAELVEAARLAKRAIKAGVQVMLEGPGHVPLNEIVWSIKLEKKLTGGVPYYVLGPLPTDVAAPYDHIASAVGAALAAAAGADLLCYITPAEHLSLPTVKQVEEGVKAYRVAAHIGDIVKLGPKASGWDREVSVYRGRLDWANMINKLLDPEAAWAVYRQFGEPKVKGCTMCGKYCPMMWVKEQARKTS</sequence>
<dbReference type="EC" id="4.1.99.17" evidence="9"/>
<dbReference type="PANTHER" id="PTHR30557:SF1">
    <property type="entry name" value="PHOSPHOMETHYLPYRIMIDINE SYNTHASE, CHLOROPLASTIC"/>
    <property type="match status" value="1"/>
</dbReference>
<protein>
    <recommendedName>
        <fullName evidence="9">Phosphomethylpyrimidine synthase</fullName>
        <ecNumber evidence="9">4.1.99.17</ecNumber>
    </recommendedName>
</protein>
<proteinExistence type="predicted"/>
<evidence type="ECO:0000256" key="3">
    <source>
        <dbReference type="ARBA" id="ARBA00022691"/>
    </source>
</evidence>
<dbReference type="EMBL" id="CP001014">
    <property type="protein sequence ID" value="ACB39473.1"/>
    <property type="molecule type" value="Genomic_DNA"/>
</dbReference>